<protein>
    <recommendedName>
        <fullName evidence="2">Zn(2)-C6 fungal-type domain-containing protein</fullName>
    </recommendedName>
</protein>
<sequence length="418" mass="47541">MSSSQRGSSQKRRPQSRKSCIECIKAKRRCERSTGTCVRCNKQKLDCHFIPAPVLDTERSTVGRNFLTTLNSEEYRESTTTQDSTFDLLDFTPNGTMQIGAIDPSAGIDNLFDLDADPLYYERNPSPMVVGPLLPTLHDSVHRVNSFSSSIASRIELGIRELKRAPAEMVNTNQTAWSHAMLYEETMPKSMQDALGTCALYQVRNETNSRFVFRHMELRVAELLASPVPASALETLSRTQSLILYQSMRLFDGDIPARAHAEQDMHHLESYAHSLQSLISEDDDDCLTPSLQIYPTDHAKAFWSSWLFRESARRTYLISFYFLSMYHLLWGKQRYCDIQPALKTIWTASAYLWQATSVFDFTCAWNDRKHFIVKNLDYTEVLNYATPDDIDAFGKALITSCIGVDEARGWFHKGGGCL</sequence>
<dbReference type="GO" id="GO:0000981">
    <property type="term" value="F:DNA-binding transcription factor activity, RNA polymerase II-specific"/>
    <property type="evidence" value="ECO:0007669"/>
    <property type="project" value="InterPro"/>
</dbReference>
<proteinExistence type="predicted"/>
<organism evidence="3 4">
    <name type="scientific">Microthyrium microscopicum</name>
    <dbReference type="NCBI Taxonomy" id="703497"/>
    <lineage>
        <taxon>Eukaryota</taxon>
        <taxon>Fungi</taxon>
        <taxon>Dikarya</taxon>
        <taxon>Ascomycota</taxon>
        <taxon>Pezizomycotina</taxon>
        <taxon>Dothideomycetes</taxon>
        <taxon>Dothideomycetes incertae sedis</taxon>
        <taxon>Microthyriales</taxon>
        <taxon>Microthyriaceae</taxon>
        <taxon>Microthyrium</taxon>
    </lineage>
</organism>
<name>A0A6A6UAK6_9PEZI</name>
<dbReference type="InterPro" id="IPR036864">
    <property type="entry name" value="Zn2-C6_fun-type_DNA-bd_sf"/>
</dbReference>
<reference evidence="3" key="1">
    <citation type="journal article" date="2020" name="Stud. Mycol.">
        <title>101 Dothideomycetes genomes: a test case for predicting lifestyles and emergence of pathogens.</title>
        <authorList>
            <person name="Haridas S."/>
            <person name="Albert R."/>
            <person name="Binder M."/>
            <person name="Bloem J."/>
            <person name="Labutti K."/>
            <person name="Salamov A."/>
            <person name="Andreopoulos B."/>
            <person name="Baker S."/>
            <person name="Barry K."/>
            <person name="Bills G."/>
            <person name="Bluhm B."/>
            <person name="Cannon C."/>
            <person name="Castanera R."/>
            <person name="Culley D."/>
            <person name="Daum C."/>
            <person name="Ezra D."/>
            <person name="Gonzalez J."/>
            <person name="Henrissat B."/>
            <person name="Kuo A."/>
            <person name="Liang C."/>
            <person name="Lipzen A."/>
            <person name="Lutzoni F."/>
            <person name="Magnuson J."/>
            <person name="Mondo S."/>
            <person name="Nolan M."/>
            <person name="Ohm R."/>
            <person name="Pangilinan J."/>
            <person name="Park H.-J."/>
            <person name="Ramirez L."/>
            <person name="Alfaro M."/>
            <person name="Sun H."/>
            <person name="Tritt A."/>
            <person name="Yoshinaga Y."/>
            <person name="Zwiers L.-H."/>
            <person name="Turgeon B."/>
            <person name="Goodwin S."/>
            <person name="Spatafora J."/>
            <person name="Crous P."/>
            <person name="Grigoriev I."/>
        </authorList>
    </citation>
    <scope>NUCLEOTIDE SEQUENCE</scope>
    <source>
        <strain evidence="3">CBS 115976</strain>
    </source>
</reference>
<dbReference type="GO" id="GO:0008270">
    <property type="term" value="F:zinc ion binding"/>
    <property type="evidence" value="ECO:0007669"/>
    <property type="project" value="InterPro"/>
</dbReference>
<evidence type="ECO:0000313" key="4">
    <source>
        <dbReference type="Proteomes" id="UP000799302"/>
    </source>
</evidence>
<feature type="domain" description="Zn(2)-C6 fungal-type" evidence="2">
    <location>
        <begin position="14"/>
        <end position="58"/>
    </location>
</feature>
<dbReference type="SMART" id="SM00066">
    <property type="entry name" value="GAL4"/>
    <property type="match status" value="1"/>
</dbReference>
<gene>
    <name evidence="3" type="ORF">BT63DRAFT_425663</name>
</gene>
<dbReference type="SUPFAM" id="SSF57701">
    <property type="entry name" value="Zn2/Cys6 DNA-binding domain"/>
    <property type="match status" value="1"/>
</dbReference>
<dbReference type="EMBL" id="MU004236">
    <property type="protein sequence ID" value="KAF2668343.1"/>
    <property type="molecule type" value="Genomic_DNA"/>
</dbReference>
<dbReference type="AlphaFoldDB" id="A0A6A6UAK6"/>
<evidence type="ECO:0000259" key="2">
    <source>
        <dbReference type="SMART" id="SM00066"/>
    </source>
</evidence>
<keyword evidence="1" id="KW-0539">Nucleus</keyword>
<dbReference type="InterPro" id="IPR001138">
    <property type="entry name" value="Zn2Cys6_DnaBD"/>
</dbReference>
<dbReference type="OrthoDB" id="5355161at2759"/>
<keyword evidence="4" id="KW-1185">Reference proteome</keyword>
<dbReference type="Proteomes" id="UP000799302">
    <property type="component" value="Unassembled WGS sequence"/>
</dbReference>
<evidence type="ECO:0000313" key="3">
    <source>
        <dbReference type="EMBL" id="KAF2668343.1"/>
    </source>
</evidence>
<dbReference type="CDD" id="cd00067">
    <property type="entry name" value="GAL4"/>
    <property type="match status" value="1"/>
</dbReference>
<accession>A0A6A6UAK6</accession>
<evidence type="ECO:0000256" key="1">
    <source>
        <dbReference type="ARBA" id="ARBA00023242"/>
    </source>
</evidence>